<dbReference type="STRING" id="266779.Meso_0116"/>
<gene>
    <name evidence="1" type="ordered locus">Meso_0116</name>
</gene>
<proteinExistence type="predicted"/>
<protein>
    <submittedName>
        <fullName evidence="1">Uncharacterized protein</fullName>
    </submittedName>
</protein>
<accession>Q11M54</accession>
<name>Q11M54_CHESB</name>
<dbReference type="EMBL" id="CP000390">
    <property type="protein sequence ID" value="ABG61521.1"/>
    <property type="molecule type" value="Genomic_DNA"/>
</dbReference>
<evidence type="ECO:0000313" key="1">
    <source>
        <dbReference type="EMBL" id="ABG61521.1"/>
    </source>
</evidence>
<dbReference type="KEGG" id="mes:Meso_0116"/>
<sequence length="182" mass="20022">MMSTQVNKLDTEAGGRFTRVSEVRPAAVKPQEKVSWSIDEPSSSYAAMLGEAYDGDSAEAMAVTAGPRRTGEVREQSHLAAALETPRKASQKVAPVDHDRNSAQFLERLHGREGAYPVADGEPVSQAPAARQLHDRLVLFSSKMEVSEIATHVALRPFMRLMQILSQQNWKRPNHFRLGTGA</sequence>
<reference evidence="1" key="1">
    <citation type="submission" date="2006-06" db="EMBL/GenBank/DDBJ databases">
        <title>Complete sequence of chromosome of Chelativorans sp. BNC1.</title>
        <authorList>
            <consortium name="US DOE Joint Genome Institute"/>
            <person name="Copeland A."/>
            <person name="Lucas S."/>
            <person name="Lapidus A."/>
            <person name="Barry K."/>
            <person name="Detter J.C."/>
            <person name="Glavina del Rio T."/>
            <person name="Hammon N."/>
            <person name="Israni S."/>
            <person name="Dalin E."/>
            <person name="Tice H."/>
            <person name="Pitluck S."/>
            <person name="Chertkov O."/>
            <person name="Brettin T."/>
            <person name="Bruce D."/>
            <person name="Han C."/>
            <person name="Tapia R."/>
            <person name="Gilna P."/>
            <person name="Schmutz J."/>
            <person name="Larimer F."/>
            <person name="Land M."/>
            <person name="Hauser L."/>
            <person name="Kyrpides N."/>
            <person name="Mikhailova N."/>
            <person name="Richardson P."/>
        </authorList>
    </citation>
    <scope>NUCLEOTIDE SEQUENCE</scope>
    <source>
        <strain evidence="1">BNC1</strain>
    </source>
</reference>
<dbReference type="AlphaFoldDB" id="Q11M54"/>
<dbReference type="HOGENOM" id="CLU_1479556_0_0_5"/>
<organism evidence="1">
    <name type="scientific">Chelativorans sp. (strain BNC1)</name>
    <dbReference type="NCBI Taxonomy" id="266779"/>
    <lineage>
        <taxon>Bacteria</taxon>
        <taxon>Pseudomonadati</taxon>
        <taxon>Pseudomonadota</taxon>
        <taxon>Alphaproteobacteria</taxon>
        <taxon>Hyphomicrobiales</taxon>
        <taxon>Phyllobacteriaceae</taxon>
        <taxon>Chelativorans</taxon>
    </lineage>
</organism>